<dbReference type="AlphaFoldDB" id="A7B1Q1"/>
<name>A7B1Q1_MEDG7</name>
<gene>
    <name evidence="1" type="ORF">RUMGNA_01477</name>
</gene>
<evidence type="ECO:0000313" key="2">
    <source>
        <dbReference type="Proteomes" id="UP000004410"/>
    </source>
</evidence>
<protein>
    <submittedName>
        <fullName evidence="1">Uncharacterized protein</fullName>
    </submittedName>
</protein>
<accession>A7B1Q1</accession>
<dbReference type="Proteomes" id="UP000004410">
    <property type="component" value="Unassembled WGS sequence"/>
</dbReference>
<dbReference type="EMBL" id="AAYG02000011">
    <property type="protein sequence ID" value="EDN78173.1"/>
    <property type="molecule type" value="Genomic_DNA"/>
</dbReference>
<organism evidence="1 2">
    <name type="scientific">Mediterraneibacter gnavus (strain ATCC 29149 / DSM 114966 / JCM 6515 / VPI C7-9)</name>
    <name type="common">Ruminococcus gnavus</name>
    <dbReference type="NCBI Taxonomy" id="411470"/>
    <lineage>
        <taxon>Bacteria</taxon>
        <taxon>Bacillati</taxon>
        <taxon>Bacillota</taxon>
        <taxon>Clostridia</taxon>
        <taxon>Lachnospirales</taxon>
        <taxon>Lachnospiraceae</taxon>
        <taxon>Mediterraneibacter</taxon>
    </lineage>
</organism>
<dbReference type="eggNOG" id="ENOG503421Q">
    <property type="taxonomic scope" value="Bacteria"/>
</dbReference>
<comment type="caution">
    <text evidence="1">The sequence shown here is derived from an EMBL/GenBank/DDBJ whole genome shotgun (WGS) entry which is preliminary data.</text>
</comment>
<dbReference type="PaxDb" id="411470-RUMGNA_01477"/>
<evidence type="ECO:0000313" key="1">
    <source>
        <dbReference type="EMBL" id="EDN78173.1"/>
    </source>
</evidence>
<reference evidence="1 2" key="2">
    <citation type="submission" date="2007-06" db="EMBL/GenBank/DDBJ databases">
        <title>Draft genome sequence of Ruminococcus gnavus (ATCC 29149).</title>
        <authorList>
            <person name="Sudarsanam P."/>
            <person name="Ley R."/>
            <person name="Guruge J."/>
            <person name="Turnbaugh P.J."/>
            <person name="Mahowald M."/>
            <person name="Liep D."/>
            <person name="Gordon J."/>
        </authorList>
    </citation>
    <scope>NUCLEOTIDE SEQUENCE [LARGE SCALE GENOMIC DNA]</scope>
    <source>
        <strain evidence="1 2">ATCC 29149</strain>
    </source>
</reference>
<reference evidence="1 2" key="1">
    <citation type="submission" date="2007-04" db="EMBL/GenBank/DDBJ databases">
        <authorList>
            <person name="Fulton L."/>
            <person name="Clifton S."/>
            <person name="Fulton B."/>
            <person name="Xu J."/>
            <person name="Minx P."/>
            <person name="Pepin K.H."/>
            <person name="Johnson M."/>
            <person name="Thiruvilangam P."/>
            <person name="Bhonagiri V."/>
            <person name="Nash W.E."/>
            <person name="Mardis E.R."/>
            <person name="Wilson R.K."/>
        </authorList>
    </citation>
    <scope>NUCLEOTIDE SEQUENCE [LARGE SCALE GENOMIC DNA]</scope>
    <source>
        <strain evidence="1 2">ATCC 29149</strain>
    </source>
</reference>
<proteinExistence type="predicted"/>
<sequence>MIFMFRNIFFTFTILLFSNQKGVQMNQILQINLASPQSTAYQNFKEIREAVYNASLRLYSKHGVQIKDVQTVGEQVIMHVMIPDEIASNFQLGYHLRGVSAYLMKHYKEKYSKLLVAKKLLTYTVIPMQTYTNETELTMNERFSAGIHFLELLKNTDETSMAKIRRILKILQED</sequence>